<evidence type="ECO:0000313" key="9">
    <source>
        <dbReference type="EMBL" id="MEN7538481.1"/>
    </source>
</evidence>
<evidence type="ECO:0000256" key="6">
    <source>
        <dbReference type="RuleBase" id="RU004057"/>
    </source>
</evidence>
<evidence type="ECO:0000256" key="4">
    <source>
        <dbReference type="ARBA" id="ARBA00022989"/>
    </source>
</evidence>
<evidence type="ECO:0000256" key="1">
    <source>
        <dbReference type="ARBA" id="ARBA00004651"/>
    </source>
</evidence>
<evidence type="ECO:0000256" key="3">
    <source>
        <dbReference type="ARBA" id="ARBA00022692"/>
    </source>
</evidence>
<proteinExistence type="inferred from homology"/>
<gene>
    <name evidence="9" type="ORF">ABDJ38_14965</name>
</gene>
<evidence type="ECO:0000256" key="7">
    <source>
        <dbReference type="SAM" id="Phobius"/>
    </source>
</evidence>
<feature type="domain" description="MotA/TolQ/ExbB proton channel" evidence="8">
    <location>
        <begin position="101"/>
        <end position="179"/>
    </location>
</feature>
<dbReference type="Pfam" id="PF01618">
    <property type="entry name" value="MotA_ExbB"/>
    <property type="match status" value="1"/>
</dbReference>
<feature type="transmembrane region" description="Helical" evidence="7">
    <location>
        <begin position="20"/>
        <end position="43"/>
    </location>
</feature>
<dbReference type="RefSeq" id="WP_346785930.1">
    <property type="nucleotide sequence ID" value="NZ_JBDLBR010000005.1"/>
</dbReference>
<comment type="caution">
    <text evidence="9">The sequence shown here is derived from an EMBL/GenBank/DDBJ whole genome shotgun (WGS) entry which is preliminary data.</text>
</comment>
<protein>
    <submittedName>
        <fullName evidence="9">MotA/TolQ/ExbB proton channel family protein</fullName>
    </submittedName>
</protein>
<dbReference type="PANTHER" id="PTHR30625:SF3">
    <property type="entry name" value="TOL-PAL SYSTEM PROTEIN TOLQ"/>
    <property type="match status" value="1"/>
</dbReference>
<evidence type="ECO:0000259" key="8">
    <source>
        <dbReference type="Pfam" id="PF01618"/>
    </source>
</evidence>
<dbReference type="InterPro" id="IPR002898">
    <property type="entry name" value="MotA_ExbB_proton_chnl"/>
</dbReference>
<dbReference type="Proteomes" id="UP001484535">
    <property type="component" value="Unassembled WGS sequence"/>
</dbReference>
<evidence type="ECO:0000256" key="5">
    <source>
        <dbReference type="ARBA" id="ARBA00023136"/>
    </source>
</evidence>
<feature type="transmembrane region" description="Helical" evidence="7">
    <location>
        <begin position="129"/>
        <end position="152"/>
    </location>
</feature>
<keyword evidence="5 7" id="KW-0472">Membrane</keyword>
<dbReference type="PANTHER" id="PTHR30625">
    <property type="entry name" value="PROTEIN TOLQ"/>
    <property type="match status" value="1"/>
</dbReference>
<name>A0ABV0D0U8_9SPHN</name>
<comment type="subcellular location">
    <subcellularLocation>
        <location evidence="1">Cell membrane</location>
        <topology evidence="1">Multi-pass membrane protein</topology>
    </subcellularLocation>
    <subcellularLocation>
        <location evidence="6">Membrane</location>
        <topology evidence="6">Multi-pass membrane protein</topology>
    </subcellularLocation>
</comment>
<keyword evidence="3 7" id="KW-0812">Transmembrane</keyword>
<organism evidence="9 10">
    <name type="scientific">Aurantiacibacter flavus</name>
    <dbReference type="NCBI Taxonomy" id="3145232"/>
    <lineage>
        <taxon>Bacteria</taxon>
        <taxon>Pseudomonadati</taxon>
        <taxon>Pseudomonadota</taxon>
        <taxon>Alphaproteobacteria</taxon>
        <taxon>Sphingomonadales</taxon>
        <taxon>Erythrobacteraceae</taxon>
        <taxon>Aurantiacibacter</taxon>
    </lineage>
</organism>
<evidence type="ECO:0000313" key="10">
    <source>
        <dbReference type="Proteomes" id="UP001484535"/>
    </source>
</evidence>
<evidence type="ECO:0000256" key="2">
    <source>
        <dbReference type="ARBA" id="ARBA00022475"/>
    </source>
</evidence>
<keyword evidence="10" id="KW-1185">Reference proteome</keyword>
<accession>A0ABV0D0U8</accession>
<keyword evidence="4 7" id="KW-1133">Transmembrane helix</keyword>
<dbReference type="EMBL" id="JBDLBR010000005">
    <property type="protein sequence ID" value="MEN7538481.1"/>
    <property type="molecule type" value="Genomic_DNA"/>
</dbReference>
<reference evidence="9 10" key="1">
    <citation type="submission" date="2024-05" db="EMBL/GenBank/DDBJ databases">
        <authorList>
            <person name="Park S."/>
        </authorList>
    </citation>
    <scope>NUCLEOTIDE SEQUENCE [LARGE SCALE GENOMIC DNA]</scope>
    <source>
        <strain evidence="9 10">DGU5</strain>
    </source>
</reference>
<keyword evidence="6" id="KW-0813">Transport</keyword>
<feature type="transmembrane region" description="Helical" evidence="7">
    <location>
        <begin position="158"/>
        <end position="180"/>
    </location>
</feature>
<dbReference type="InterPro" id="IPR050790">
    <property type="entry name" value="ExbB/TolQ_transport"/>
</dbReference>
<comment type="similarity">
    <text evidence="6">Belongs to the exbB/tolQ family.</text>
</comment>
<sequence length="206" mass="22093">MNFGDILEQGLFALGQVLRLPVFILLWVCVAATLYYAASYLVIAVRRRRDRAGFDLKAWLQSGRVLDTELARREELPGTLGAMLTEIQALDAGKALHHGGLENVVAEYEEQLRHGLDGPRALVKIGPSLGLIGTLIPMGTSLAAMAGGNLGAMAGQMVVAFTSTIIGLATGTVAYGLVALRQGWVSASIREQRYLAEVVAAEMENR</sequence>
<keyword evidence="2" id="KW-1003">Cell membrane</keyword>
<keyword evidence="6" id="KW-0653">Protein transport</keyword>